<name>A0AAD7E061_9AGAR</name>
<accession>A0AAD7E061</accession>
<sequence>MLWSFAHASIMHNYEFTGTPAIKSGRHPILETIKSAGTLVLSDVYCDDPSSF</sequence>
<dbReference type="Proteomes" id="UP001219525">
    <property type="component" value="Unassembled WGS sequence"/>
</dbReference>
<protein>
    <submittedName>
        <fullName evidence="1">Uncharacterized protein</fullName>
    </submittedName>
</protein>
<dbReference type="AlphaFoldDB" id="A0AAD7E061"/>
<gene>
    <name evidence="1" type="ORF">GGX14DRAFT_558474</name>
</gene>
<proteinExistence type="predicted"/>
<reference evidence="1" key="1">
    <citation type="submission" date="2023-03" db="EMBL/GenBank/DDBJ databases">
        <title>Massive genome expansion in bonnet fungi (Mycena s.s.) driven by repeated elements and novel gene families across ecological guilds.</title>
        <authorList>
            <consortium name="Lawrence Berkeley National Laboratory"/>
            <person name="Harder C.B."/>
            <person name="Miyauchi S."/>
            <person name="Viragh M."/>
            <person name="Kuo A."/>
            <person name="Thoen E."/>
            <person name="Andreopoulos B."/>
            <person name="Lu D."/>
            <person name="Skrede I."/>
            <person name="Drula E."/>
            <person name="Henrissat B."/>
            <person name="Morin E."/>
            <person name="Kohler A."/>
            <person name="Barry K."/>
            <person name="LaButti K."/>
            <person name="Morin E."/>
            <person name="Salamov A."/>
            <person name="Lipzen A."/>
            <person name="Mereny Z."/>
            <person name="Hegedus B."/>
            <person name="Baldrian P."/>
            <person name="Stursova M."/>
            <person name="Weitz H."/>
            <person name="Taylor A."/>
            <person name="Grigoriev I.V."/>
            <person name="Nagy L.G."/>
            <person name="Martin F."/>
            <person name="Kauserud H."/>
        </authorList>
    </citation>
    <scope>NUCLEOTIDE SEQUENCE</scope>
    <source>
        <strain evidence="1">9144</strain>
    </source>
</reference>
<comment type="caution">
    <text evidence="1">The sequence shown here is derived from an EMBL/GenBank/DDBJ whole genome shotgun (WGS) entry which is preliminary data.</text>
</comment>
<keyword evidence="2" id="KW-1185">Reference proteome</keyword>
<evidence type="ECO:0000313" key="2">
    <source>
        <dbReference type="Proteomes" id="UP001219525"/>
    </source>
</evidence>
<dbReference type="EMBL" id="JARJCW010000007">
    <property type="protein sequence ID" value="KAJ7222384.1"/>
    <property type="molecule type" value="Genomic_DNA"/>
</dbReference>
<evidence type="ECO:0000313" key="1">
    <source>
        <dbReference type="EMBL" id="KAJ7222384.1"/>
    </source>
</evidence>
<organism evidence="1 2">
    <name type="scientific">Mycena pura</name>
    <dbReference type="NCBI Taxonomy" id="153505"/>
    <lineage>
        <taxon>Eukaryota</taxon>
        <taxon>Fungi</taxon>
        <taxon>Dikarya</taxon>
        <taxon>Basidiomycota</taxon>
        <taxon>Agaricomycotina</taxon>
        <taxon>Agaricomycetes</taxon>
        <taxon>Agaricomycetidae</taxon>
        <taxon>Agaricales</taxon>
        <taxon>Marasmiineae</taxon>
        <taxon>Mycenaceae</taxon>
        <taxon>Mycena</taxon>
    </lineage>
</organism>